<dbReference type="OMA" id="HENGYHN"/>
<proteinExistence type="inferred from homology"/>
<gene>
    <name evidence="10" type="primary">ABSGL_14072.1 scaffold 14385</name>
</gene>
<dbReference type="InterPro" id="IPR000719">
    <property type="entry name" value="Prot_kinase_dom"/>
</dbReference>
<organism evidence="10">
    <name type="scientific">Absidia glauca</name>
    <name type="common">Pin mould</name>
    <dbReference type="NCBI Taxonomy" id="4829"/>
    <lineage>
        <taxon>Eukaryota</taxon>
        <taxon>Fungi</taxon>
        <taxon>Fungi incertae sedis</taxon>
        <taxon>Mucoromycota</taxon>
        <taxon>Mucoromycotina</taxon>
        <taxon>Mucoromycetes</taxon>
        <taxon>Mucorales</taxon>
        <taxon>Cunninghamellaceae</taxon>
        <taxon>Absidia</taxon>
    </lineage>
</organism>
<dbReference type="AlphaFoldDB" id="A0A168SGR5"/>
<dbReference type="OrthoDB" id="283111at2759"/>
<evidence type="ECO:0000313" key="10">
    <source>
        <dbReference type="EMBL" id="SAM08409.1"/>
    </source>
</evidence>
<dbReference type="GO" id="GO:0004674">
    <property type="term" value="F:protein serine/threonine kinase activity"/>
    <property type="evidence" value="ECO:0007669"/>
    <property type="project" value="UniProtKB-KW"/>
</dbReference>
<evidence type="ECO:0000256" key="7">
    <source>
        <dbReference type="RuleBase" id="RU000304"/>
    </source>
</evidence>
<evidence type="ECO:0000256" key="2">
    <source>
        <dbReference type="ARBA" id="ARBA00022679"/>
    </source>
</evidence>
<dbReference type="CDD" id="cd14134">
    <property type="entry name" value="PKc_CLK"/>
    <property type="match status" value="1"/>
</dbReference>
<dbReference type="EMBL" id="LT554895">
    <property type="protein sequence ID" value="SAM08409.1"/>
    <property type="molecule type" value="Genomic_DNA"/>
</dbReference>
<dbReference type="Proteomes" id="UP000078561">
    <property type="component" value="Unassembled WGS sequence"/>
</dbReference>
<accession>A0A168SGR5</accession>
<dbReference type="PANTHER" id="PTHR45646">
    <property type="entry name" value="SERINE/THREONINE-PROTEIN KINASE DOA-RELATED"/>
    <property type="match status" value="1"/>
</dbReference>
<dbReference type="GO" id="GO:0005634">
    <property type="term" value="C:nucleus"/>
    <property type="evidence" value="ECO:0007669"/>
    <property type="project" value="TreeGrafter"/>
</dbReference>
<dbReference type="Gene3D" id="3.30.200.20">
    <property type="entry name" value="Phosphorylase Kinase, domain 1"/>
    <property type="match status" value="1"/>
</dbReference>
<dbReference type="PROSITE" id="PS00108">
    <property type="entry name" value="PROTEIN_KINASE_ST"/>
    <property type="match status" value="1"/>
</dbReference>
<feature type="domain" description="Protein kinase" evidence="9">
    <location>
        <begin position="145"/>
        <end position="463"/>
    </location>
</feature>
<dbReference type="Gene3D" id="1.10.510.10">
    <property type="entry name" value="Transferase(Phosphotransferase) domain 1"/>
    <property type="match status" value="1"/>
</dbReference>
<keyword evidence="3 6" id="KW-0547">Nucleotide-binding</keyword>
<name>A0A168SGR5_ABSGL</name>
<sequence length="467" mass="53553">MTTVASNKNNWQTEFYKNGYPNEVIVIGDSPTPPNSPSTSTRSRQHKHDLLPPLQLPRQLRPQKLPCSPVQTPATSKKRRKVDTSIQDSGKKQRSLAQIRRNTTLTTLSSSSCSSGHKSSTKSSPIDDKDGHFLFKPHANLTQRFEMIRVLGQGTFGKVIECYDRQKDCRCAIKIIRAIQKYRDASTIEIRALNTLRKNDPLNIKKCIHLREWFDYQNHICMVFDLCGQSVYDFLKVSNFKPFSLRQIQQLGKQILTSVEYVHGLNLIHTDLKPENILLVNPAFPQEKLSDTSTRILQTTEIRLIDFGSATFEKEFHSLVVSTRHYRAPEIILATGWSYPCDIWSIGCILVEFYTGNALFQTHDNLEHLAMMEVIAGKVPTKMISESRKNGQKYFKYSKLLYPTTETSQQSLTCIKEMKQLHQLIPPDQSQGNAQLYDLLRKIFVYDPKLRIGAKEALQHPFFQQAF</sequence>
<comment type="similarity">
    <text evidence="7">Belongs to the protein kinase superfamily.</text>
</comment>
<dbReference type="SUPFAM" id="SSF56112">
    <property type="entry name" value="Protein kinase-like (PK-like)"/>
    <property type="match status" value="1"/>
</dbReference>
<dbReference type="InterPro" id="IPR011009">
    <property type="entry name" value="Kinase-like_dom_sf"/>
</dbReference>
<dbReference type="InterPro" id="IPR008271">
    <property type="entry name" value="Ser/Thr_kinase_AS"/>
</dbReference>
<dbReference type="SMART" id="SM00220">
    <property type="entry name" value="S_TKc"/>
    <property type="match status" value="1"/>
</dbReference>
<keyword evidence="2" id="KW-0808">Transferase</keyword>
<dbReference type="PROSITE" id="PS00107">
    <property type="entry name" value="PROTEIN_KINASE_ATP"/>
    <property type="match status" value="1"/>
</dbReference>
<evidence type="ECO:0000256" key="8">
    <source>
        <dbReference type="SAM" id="MobiDB-lite"/>
    </source>
</evidence>
<keyword evidence="5 6" id="KW-0067">ATP-binding</keyword>
<protein>
    <recommendedName>
        <fullName evidence="9">Protein kinase domain-containing protein</fullName>
    </recommendedName>
</protein>
<evidence type="ECO:0000259" key="9">
    <source>
        <dbReference type="PROSITE" id="PS50011"/>
    </source>
</evidence>
<dbReference type="InterPro" id="IPR051175">
    <property type="entry name" value="CLK_kinases"/>
</dbReference>
<feature type="compositionally biased region" description="Low complexity" evidence="8">
    <location>
        <begin position="51"/>
        <end position="66"/>
    </location>
</feature>
<evidence type="ECO:0000313" key="11">
    <source>
        <dbReference type="Proteomes" id="UP000078561"/>
    </source>
</evidence>
<evidence type="ECO:0000256" key="1">
    <source>
        <dbReference type="ARBA" id="ARBA00022527"/>
    </source>
</evidence>
<feature type="compositionally biased region" description="Low complexity" evidence="8">
    <location>
        <begin position="103"/>
        <end position="124"/>
    </location>
</feature>
<keyword evidence="11" id="KW-1185">Reference proteome</keyword>
<feature type="region of interest" description="Disordered" evidence="8">
    <location>
        <begin position="25"/>
        <end position="129"/>
    </location>
</feature>
<evidence type="ECO:0000256" key="6">
    <source>
        <dbReference type="PROSITE-ProRule" id="PRU10141"/>
    </source>
</evidence>
<keyword evidence="4" id="KW-0418">Kinase</keyword>
<evidence type="ECO:0000256" key="3">
    <source>
        <dbReference type="ARBA" id="ARBA00022741"/>
    </source>
</evidence>
<dbReference type="PROSITE" id="PS50011">
    <property type="entry name" value="PROTEIN_KINASE_DOM"/>
    <property type="match status" value="1"/>
</dbReference>
<feature type="binding site" evidence="6">
    <location>
        <position position="174"/>
    </location>
    <ligand>
        <name>ATP</name>
        <dbReference type="ChEBI" id="CHEBI:30616"/>
    </ligand>
</feature>
<dbReference type="PANTHER" id="PTHR45646:SF11">
    <property type="entry name" value="SERINE_THREONINE-PROTEIN KINASE DOA"/>
    <property type="match status" value="1"/>
</dbReference>
<dbReference type="InterPro" id="IPR017441">
    <property type="entry name" value="Protein_kinase_ATP_BS"/>
</dbReference>
<dbReference type="InParanoid" id="A0A168SGR5"/>
<evidence type="ECO:0000256" key="4">
    <source>
        <dbReference type="ARBA" id="ARBA00022777"/>
    </source>
</evidence>
<dbReference type="STRING" id="4829.A0A168SGR5"/>
<dbReference type="GO" id="GO:0043484">
    <property type="term" value="P:regulation of RNA splicing"/>
    <property type="evidence" value="ECO:0007669"/>
    <property type="project" value="TreeGrafter"/>
</dbReference>
<dbReference type="Pfam" id="PF00069">
    <property type="entry name" value="Pkinase"/>
    <property type="match status" value="1"/>
</dbReference>
<keyword evidence="1 7" id="KW-0723">Serine/threonine-protein kinase</keyword>
<dbReference type="GO" id="GO:0005524">
    <property type="term" value="F:ATP binding"/>
    <property type="evidence" value="ECO:0007669"/>
    <property type="project" value="UniProtKB-UniRule"/>
</dbReference>
<evidence type="ECO:0000256" key="5">
    <source>
        <dbReference type="ARBA" id="ARBA00022840"/>
    </source>
</evidence>
<reference evidence="10" key="1">
    <citation type="submission" date="2016-04" db="EMBL/GenBank/DDBJ databases">
        <authorList>
            <person name="Evans L.H."/>
            <person name="Alamgir A."/>
            <person name="Owens N."/>
            <person name="Weber N.D."/>
            <person name="Virtaneva K."/>
            <person name="Barbian K."/>
            <person name="Babar A."/>
            <person name="Rosenke K."/>
        </authorList>
    </citation>
    <scope>NUCLEOTIDE SEQUENCE [LARGE SCALE GENOMIC DNA]</scope>
    <source>
        <strain evidence="10">CBS 101.48</strain>
    </source>
</reference>